<keyword evidence="4" id="KW-1185">Reference proteome</keyword>
<evidence type="ECO:0000313" key="4">
    <source>
        <dbReference type="Proteomes" id="UP000236520"/>
    </source>
</evidence>
<keyword evidence="1" id="KW-0238">DNA-binding</keyword>
<dbReference type="SMART" id="SM00422">
    <property type="entry name" value="HTH_MERR"/>
    <property type="match status" value="1"/>
</dbReference>
<dbReference type="PANTHER" id="PTHR30204:SF93">
    <property type="entry name" value="HTH MERR-TYPE DOMAIN-CONTAINING PROTEIN"/>
    <property type="match status" value="1"/>
</dbReference>
<dbReference type="PANTHER" id="PTHR30204">
    <property type="entry name" value="REDOX-CYCLING DRUG-SENSING TRANSCRIPTIONAL ACTIVATOR SOXR"/>
    <property type="match status" value="1"/>
</dbReference>
<dbReference type="Gene3D" id="1.10.1660.10">
    <property type="match status" value="1"/>
</dbReference>
<dbReference type="Pfam" id="PF13411">
    <property type="entry name" value="MerR_1"/>
    <property type="match status" value="1"/>
</dbReference>
<dbReference type="GO" id="GO:0003700">
    <property type="term" value="F:DNA-binding transcription factor activity"/>
    <property type="evidence" value="ECO:0007669"/>
    <property type="project" value="InterPro"/>
</dbReference>
<comment type="caution">
    <text evidence="3">The sequence shown here is derived from an EMBL/GenBank/DDBJ whole genome shotgun (WGS) entry which is preliminary data.</text>
</comment>
<proteinExistence type="predicted"/>
<accession>A0A2J7Z6Q9</accession>
<dbReference type="InterPro" id="IPR009061">
    <property type="entry name" value="DNA-bd_dom_put_sf"/>
</dbReference>
<reference evidence="3 4" key="1">
    <citation type="submission" date="2015-09" db="EMBL/GenBank/DDBJ databases">
        <title>Genome sequence, genome mining and natural product profiling of a biocontrol bacterium Streptomyces malaysiensis F913.</title>
        <authorList>
            <person name="Xu Y."/>
            <person name="Wei J."/>
            <person name="Xie J."/>
            <person name="Li T."/>
            <person name="Zhou Z."/>
        </authorList>
    </citation>
    <scope>NUCLEOTIDE SEQUENCE [LARGE SCALE GENOMIC DNA]</scope>
    <source>
        <strain evidence="3 4">F913</strain>
    </source>
</reference>
<dbReference type="AlphaFoldDB" id="A0A2J7Z6Q9"/>
<dbReference type="EMBL" id="LJIW01000001">
    <property type="protein sequence ID" value="PNG95958.1"/>
    <property type="molecule type" value="Genomic_DNA"/>
</dbReference>
<dbReference type="InterPro" id="IPR000551">
    <property type="entry name" value="MerR-type_HTH_dom"/>
</dbReference>
<dbReference type="Proteomes" id="UP000236520">
    <property type="component" value="Unassembled WGS sequence"/>
</dbReference>
<dbReference type="RefSeq" id="WP_102934003.1">
    <property type="nucleotide sequence ID" value="NZ_LJIW01000001.1"/>
</dbReference>
<organism evidence="3 4">
    <name type="scientific">Streptomyces malaysiensis</name>
    <dbReference type="NCBI Taxonomy" id="92644"/>
    <lineage>
        <taxon>Bacteria</taxon>
        <taxon>Bacillati</taxon>
        <taxon>Actinomycetota</taxon>
        <taxon>Actinomycetes</taxon>
        <taxon>Kitasatosporales</taxon>
        <taxon>Streptomycetaceae</taxon>
        <taxon>Streptomyces</taxon>
        <taxon>Streptomyces violaceusniger group</taxon>
    </lineage>
</organism>
<gene>
    <name evidence="3" type="ORF">SMF913_11983</name>
</gene>
<protein>
    <recommendedName>
        <fullName evidence="2">HTH merR-type domain-containing protein</fullName>
    </recommendedName>
</protein>
<evidence type="ECO:0000313" key="3">
    <source>
        <dbReference type="EMBL" id="PNG95958.1"/>
    </source>
</evidence>
<feature type="domain" description="HTH merR-type" evidence="2">
    <location>
        <begin position="2"/>
        <end position="71"/>
    </location>
</feature>
<dbReference type="GO" id="GO:0003677">
    <property type="term" value="F:DNA binding"/>
    <property type="evidence" value="ECO:0007669"/>
    <property type="project" value="UniProtKB-KW"/>
</dbReference>
<evidence type="ECO:0000256" key="1">
    <source>
        <dbReference type="ARBA" id="ARBA00023125"/>
    </source>
</evidence>
<evidence type="ECO:0000259" key="2">
    <source>
        <dbReference type="PROSITE" id="PS50937"/>
    </source>
</evidence>
<sequence length="265" mass="29275">MAWSTRQLADLADTTVKTVRYYHRIGLLDEPARTSNGYKQYKPAHLVRLLQIKRMSNLGVSLAQIGAMGRAGAKPDEAIRILDAELAATIDRLRRIRAELAVILEHRAPLDTPPPFGPVADELGERGHALVTVLSQVFDEDALDDLRELISERDDYEDDFEALPEDADDATIDELAGRLAVAIRAHQDRFPWLSDPCSAAPRGKRFAEAVMGPAFAELFNRAQLKALARAHALNQEFRSAAGTASALGRPIRDVGRPLEDATEHR</sequence>
<dbReference type="InterPro" id="IPR047057">
    <property type="entry name" value="MerR_fam"/>
</dbReference>
<dbReference type="PROSITE" id="PS50937">
    <property type="entry name" value="HTH_MERR_2"/>
    <property type="match status" value="1"/>
</dbReference>
<dbReference type="SUPFAM" id="SSF46955">
    <property type="entry name" value="Putative DNA-binding domain"/>
    <property type="match status" value="1"/>
</dbReference>
<name>A0A2J7Z6Q9_STRMQ</name>